<evidence type="ECO:0000313" key="2">
    <source>
        <dbReference type="RefSeq" id="XP_075097262.1"/>
    </source>
</evidence>
<proteinExistence type="predicted"/>
<accession>A0AC58TJ58</accession>
<name>A0AC58TJ58_TOBAC</name>
<keyword evidence="1" id="KW-1185">Reference proteome</keyword>
<organism evidence="1 2">
    <name type="scientific">Nicotiana tabacum</name>
    <name type="common">Common tobacco</name>
    <dbReference type="NCBI Taxonomy" id="4097"/>
    <lineage>
        <taxon>Eukaryota</taxon>
        <taxon>Viridiplantae</taxon>
        <taxon>Streptophyta</taxon>
        <taxon>Embryophyta</taxon>
        <taxon>Tracheophyta</taxon>
        <taxon>Spermatophyta</taxon>
        <taxon>Magnoliopsida</taxon>
        <taxon>eudicotyledons</taxon>
        <taxon>Gunneridae</taxon>
        <taxon>Pentapetalae</taxon>
        <taxon>asterids</taxon>
        <taxon>lamiids</taxon>
        <taxon>Solanales</taxon>
        <taxon>Solanaceae</taxon>
        <taxon>Nicotianoideae</taxon>
        <taxon>Nicotianeae</taxon>
        <taxon>Nicotiana</taxon>
    </lineage>
</organism>
<reference evidence="2" key="2">
    <citation type="submission" date="2025-08" db="UniProtKB">
        <authorList>
            <consortium name="RefSeq"/>
        </authorList>
    </citation>
    <scope>IDENTIFICATION</scope>
    <source>
        <tissue evidence="2">Leaf</tissue>
    </source>
</reference>
<protein>
    <submittedName>
        <fullName evidence="2">Uncharacterized protein LOC107788007 isoform X1</fullName>
    </submittedName>
</protein>
<evidence type="ECO:0000313" key="1">
    <source>
        <dbReference type="Proteomes" id="UP000790787"/>
    </source>
</evidence>
<dbReference type="Proteomes" id="UP000790787">
    <property type="component" value="Chromosome 20"/>
</dbReference>
<gene>
    <name evidence="2" type="primary">LOC107788007</name>
</gene>
<dbReference type="RefSeq" id="XP_075097262.1">
    <property type="nucleotide sequence ID" value="XM_075241161.1"/>
</dbReference>
<reference evidence="1" key="1">
    <citation type="journal article" date="2014" name="Nat. Commun.">
        <title>The tobacco genome sequence and its comparison with those of tomato and potato.</title>
        <authorList>
            <person name="Sierro N."/>
            <person name="Battey J.N."/>
            <person name="Ouadi S."/>
            <person name="Bakaher N."/>
            <person name="Bovet L."/>
            <person name="Willig A."/>
            <person name="Goepfert S."/>
            <person name="Peitsch M.C."/>
            <person name="Ivanov N.V."/>
        </authorList>
    </citation>
    <scope>NUCLEOTIDE SEQUENCE [LARGE SCALE GENOMIC DNA]</scope>
</reference>
<sequence>MSIVPISIAVASDLDTGHSEADQMFDKNPQGELPLSQTDLSSDAKELLNECIHHGEDGEFKVSATSILEESFFNTRNDPKADDAYSNAHFIAPPIVVNLVADKSAGLPFPVTQMLGGNTKSIEIDFLDTLQPKESADKDGEWLRNIADIVFDKSLELKATKLQCQLANVAPLETAKYVSTEILSAHFDEPTWNEGMTSLFLHTSVAHEDDKIVEFLPYIFKQPSLTLVLDTFRDLAMNLKYVLHTCNCFDTGQHASNEVVSTLLTTKRRKDCHLYSAHRKGTRDIGLPICGYVDSCFATGQVLWACFNMIELYVSSLLRQVQLIGYPHGFQVLDIAVVSSRCKPSEWRADPVNSLQIQHFRVKCNGCKGFRPSRLLLLLLASDEMVDSTPAHSERHDFIDPGANFFIVTSRANADLYVWDLGINSASLALTGCIENVAALIFMGCTGKFCFITFSNSKTGVWDPGQPWFVNYYNSQSNFALSVSSLPKLTHFNIIDWTCMRSQDPSDIALNGSYSSDDTNNSFLPCSLKIPLFLRVANFSGELLLAKGDTTLLRNIIYQSTQVAILGDILELGPTEFTFNELMLQFCCDARFNVTAPIERTENINCAEEIKLLCFNDAHCPESKLPRRVCKTMEFVQAEGIDIEGHKYDNH</sequence>